<dbReference type="OrthoDB" id="19493at2759"/>
<reference evidence="2 3" key="1">
    <citation type="submission" date="2013-11" db="EMBL/GenBank/DDBJ databases">
        <title>Genome sequencing of Stegodyphus mimosarum.</title>
        <authorList>
            <person name="Bechsgaard J."/>
        </authorList>
    </citation>
    <scope>NUCLEOTIDE SEQUENCE [LARGE SCALE GENOMIC DNA]</scope>
</reference>
<feature type="non-terminal residue" evidence="2">
    <location>
        <position position="188"/>
    </location>
</feature>
<dbReference type="EMBL" id="KK122427">
    <property type="protein sequence ID" value="KFM82704.1"/>
    <property type="molecule type" value="Genomic_DNA"/>
</dbReference>
<feature type="domain" description="HPS5-like beta-propeller" evidence="1">
    <location>
        <begin position="2"/>
        <end position="160"/>
    </location>
</feature>
<dbReference type="STRING" id="407821.A0A087UZB5"/>
<organism evidence="2 3">
    <name type="scientific">Stegodyphus mimosarum</name>
    <name type="common">African social velvet spider</name>
    <dbReference type="NCBI Taxonomy" id="407821"/>
    <lineage>
        <taxon>Eukaryota</taxon>
        <taxon>Metazoa</taxon>
        <taxon>Ecdysozoa</taxon>
        <taxon>Arthropoda</taxon>
        <taxon>Chelicerata</taxon>
        <taxon>Arachnida</taxon>
        <taxon>Araneae</taxon>
        <taxon>Araneomorphae</taxon>
        <taxon>Entelegynae</taxon>
        <taxon>Eresoidea</taxon>
        <taxon>Eresidae</taxon>
        <taxon>Stegodyphus</taxon>
    </lineage>
</organism>
<dbReference type="AlphaFoldDB" id="A0A087UZB5"/>
<protein>
    <submittedName>
        <fullName evidence="2">Hermansky-Pudlak syndrome 5 protein</fullName>
    </submittedName>
</protein>
<evidence type="ECO:0000259" key="1">
    <source>
        <dbReference type="Pfam" id="PF23756"/>
    </source>
</evidence>
<dbReference type="Proteomes" id="UP000054359">
    <property type="component" value="Unassembled WGS sequence"/>
</dbReference>
<accession>A0A087UZB5</accession>
<name>A0A087UZB5_STEMI</name>
<keyword evidence="3" id="KW-1185">Reference proteome</keyword>
<sequence>MTRCYLCDTNKEQYLTIGKKLRDGEYGACFYPGVRSVDPCTIYAARPGSRMWEVDIKGNVCCTHQFKTALAIKPEKLYTFRNEINMENGTDECKPQATNFQKLLLVWPSSEDCPFIFTWSQQGAFVFDLKKAEVVLWNEDLKGIKDARCQRGDIYIHFLDGRFGKYTLTTVEQGICRLYQQGLAIHGA</sequence>
<evidence type="ECO:0000313" key="3">
    <source>
        <dbReference type="Proteomes" id="UP000054359"/>
    </source>
</evidence>
<evidence type="ECO:0000313" key="2">
    <source>
        <dbReference type="EMBL" id="KFM82704.1"/>
    </source>
</evidence>
<dbReference type="InterPro" id="IPR056499">
    <property type="entry name" value="Beta-prop_HPS5-like"/>
</dbReference>
<dbReference type="GO" id="GO:0048066">
    <property type="term" value="P:developmental pigmentation"/>
    <property type="evidence" value="ECO:0007669"/>
    <property type="project" value="TreeGrafter"/>
</dbReference>
<dbReference type="InterPro" id="IPR035431">
    <property type="entry name" value="HPS5"/>
</dbReference>
<dbReference type="PIRSF" id="PIRSF037475">
    <property type="entry name" value="BLOC-2_complex_Hps5"/>
    <property type="match status" value="1"/>
</dbReference>
<dbReference type="PANTHER" id="PTHR23287">
    <property type="entry name" value="RUBY-EYE2-LIKE PROTEIN"/>
    <property type="match status" value="1"/>
</dbReference>
<dbReference type="GO" id="GO:0005737">
    <property type="term" value="C:cytoplasm"/>
    <property type="evidence" value="ECO:0007669"/>
    <property type="project" value="TreeGrafter"/>
</dbReference>
<proteinExistence type="predicted"/>
<gene>
    <name evidence="2" type="ORF">X975_06946</name>
</gene>
<dbReference type="PANTHER" id="PTHR23287:SF18">
    <property type="entry name" value="BLOC-2 COMPLEX MEMBER HPS5"/>
    <property type="match status" value="1"/>
</dbReference>
<dbReference type="Pfam" id="PF23756">
    <property type="entry name" value="Beta-prop_HPS5"/>
    <property type="match status" value="1"/>
</dbReference>